<sequence>MSIHLGRAPRAVTVWLGAGLLAVMPGPAQAQFGGIVYDPSNYAQNVLTAARALQQVNNQLRQIENQTQSLLNEARNLTSLPLSLIAPIQQQLDQTRQLLRQAQRLSYNVDTVQSGFAARYRAIDLSASDQALVSGAQSRWQDSVAAFEDALRAQALTVGHLDTTRQSLTSLMQASHDATGALQAIEAGNQILAVQSQQLADLAATLVAQGRAQTLDAAAAAAAKAQAREQLRRFLAPGHGYVAEPVTLFHE</sequence>
<feature type="coiled-coil region" evidence="1">
    <location>
        <begin position="46"/>
        <end position="80"/>
    </location>
</feature>
<reference evidence="3 4" key="1">
    <citation type="submission" date="2023-07" db="EMBL/GenBank/DDBJ databases">
        <title>Sorghum-associated microbial communities from plants grown in Nebraska, USA.</title>
        <authorList>
            <person name="Schachtman D."/>
        </authorList>
    </citation>
    <scope>NUCLEOTIDE SEQUENCE [LARGE SCALE GENOMIC DNA]</scope>
    <source>
        <strain evidence="3 4">DS1027</strain>
    </source>
</reference>
<keyword evidence="4" id="KW-1185">Reference proteome</keyword>
<dbReference type="NCBIfam" id="NF010448">
    <property type="entry name" value="PRK13874.1"/>
    <property type="match status" value="1"/>
</dbReference>
<name>A0ABU1MNN8_9SPHN</name>
<organism evidence="3 4">
    <name type="scientific">Novosphingobium capsulatum</name>
    <dbReference type="NCBI Taxonomy" id="13688"/>
    <lineage>
        <taxon>Bacteria</taxon>
        <taxon>Pseudomonadati</taxon>
        <taxon>Pseudomonadota</taxon>
        <taxon>Alphaproteobacteria</taxon>
        <taxon>Sphingomonadales</taxon>
        <taxon>Sphingomonadaceae</taxon>
        <taxon>Novosphingobium</taxon>
    </lineage>
</organism>
<dbReference type="RefSeq" id="WP_169050159.1">
    <property type="nucleotide sequence ID" value="NZ_JAVDRD010000007.1"/>
</dbReference>
<dbReference type="NCBIfam" id="TIGR02780">
    <property type="entry name" value="TrbJ_Ti"/>
    <property type="match status" value="1"/>
</dbReference>
<evidence type="ECO:0000313" key="3">
    <source>
        <dbReference type="EMBL" id="MDR6511958.1"/>
    </source>
</evidence>
<dbReference type="Proteomes" id="UP001184150">
    <property type="component" value="Unassembled WGS sequence"/>
</dbReference>
<dbReference type="InterPro" id="IPR014147">
    <property type="entry name" value="T4SS_TrbJ"/>
</dbReference>
<evidence type="ECO:0000256" key="1">
    <source>
        <dbReference type="SAM" id="Coils"/>
    </source>
</evidence>
<comment type="caution">
    <text evidence="3">The sequence shown here is derived from an EMBL/GenBank/DDBJ whole genome shotgun (WGS) entry which is preliminary data.</text>
</comment>
<feature type="signal peptide" evidence="2">
    <location>
        <begin position="1"/>
        <end position="30"/>
    </location>
</feature>
<dbReference type="EMBL" id="JAVDRD010000007">
    <property type="protein sequence ID" value="MDR6511958.1"/>
    <property type="molecule type" value="Genomic_DNA"/>
</dbReference>
<keyword evidence="1" id="KW-0175">Coiled coil</keyword>
<gene>
    <name evidence="3" type="ORF">J2792_002841</name>
</gene>
<protein>
    <submittedName>
        <fullName evidence="3">P-type conjugative transfer protein TrbJ</fullName>
    </submittedName>
</protein>
<accession>A0ABU1MNN8</accession>
<evidence type="ECO:0000256" key="2">
    <source>
        <dbReference type="SAM" id="SignalP"/>
    </source>
</evidence>
<proteinExistence type="predicted"/>
<evidence type="ECO:0000313" key="4">
    <source>
        <dbReference type="Proteomes" id="UP001184150"/>
    </source>
</evidence>
<feature type="chain" id="PRO_5046667163" evidence="2">
    <location>
        <begin position="31"/>
        <end position="251"/>
    </location>
</feature>
<keyword evidence="2" id="KW-0732">Signal</keyword>